<keyword evidence="2" id="KW-0812">Transmembrane</keyword>
<dbReference type="EMBL" id="JADCUA010000005">
    <property type="protein sequence ID" value="KAH9840029.1"/>
    <property type="molecule type" value="Genomic_DNA"/>
</dbReference>
<dbReference type="GeneID" id="71999504"/>
<name>A0ABQ8KNR7_9APHY</name>
<comment type="caution">
    <text evidence="3">The sequence shown here is derived from an EMBL/GenBank/DDBJ whole genome shotgun (WGS) entry which is preliminary data.</text>
</comment>
<keyword evidence="4" id="KW-1185">Reference proteome</keyword>
<evidence type="ECO:0000256" key="2">
    <source>
        <dbReference type="SAM" id="Phobius"/>
    </source>
</evidence>
<organism evidence="3 4">
    <name type="scientific">Rhodofomes roseus</name>
    <dbReference type="NCBI Taxonomy" id="34475"/>
    <lineage>
        <taxon>Eukaryota</taxon>
        <taxon>Fungi</taxon>
        <taxon>Dikarya</taxon>
        <taxon>Basidiomycota</taxon>
        <taxon>Agaricomycotina</taxon>
        <taxon>Agaricomycetes</taxon>
        <taxon>Polyporales</taxon>
        <taxon>Rhodofomes</taxon>
    </lineage>
</organism>
<evidence type="ECO:0000313" key="4">
    <source>
        <dbReference type="Proteomes" id="UP000814176"/>
    </source>
</evidence>
<sequence length="462" mass="50733">MSNLEGTKFDALNGVPQRKQPRWRRTPTTSRLIVALAVLALLFFRIGPSVKFPRVRHRALAFRKHPNLSCVRPAHFVMQSDHRMHHYGGELYPQAARTSFKFLPSPRTLSIDAIGTHGSVRFMLDDRDYGQPEDAASKRYISVDVTAFSDDWLGFEQTAMLCQTVPRVTGAGEISEGVMISADTDRAAANRTVFDITVRFPASDSLSLPPFSPKISATMFGFEILIDDMDNHVLFDSVFLRSMKKSIHINALRANSVQVQNWNGNISGSITSKGQIDLYAHNGAVTINADLVADEASVTSTHSPGATAPTLLVTTVYGPIDATVNLLTARSLDLFREPSDGSLPTYKTILHTINAPLTVTYPTAPEHHNLTLFASNSHALTIARLPDSFVGHLALRSQNTQRPLVVHLDEKADRHRRRLQITSVDKHGLTATVQRGSLDSDRQLGAGIVDVQAIGGDLSVML</sequence>
<feature type="transmembrane region" description="Helical" evidence="2">
    <location>
        <begin position="28"/>
        <end position="47"/>
    </location>
</feature>
<reference evidence="3 4" key="1">
    <citation type="journal article" date="2021" name="Environ. Microbiol.">
        <title>Gene family expansions and transcriptome signatures uncover fungal adaptations to wood decay.</title>
        <authorList>
            <person name="Hage H."/>
            <person name="Miyauchi S."/>
            <person name="Viragh M."/>
            <person name="Drula E."/>
            <person name="Min B."/>
            <person name="Chaduli D."/>
            <person name="Navarro D."/>
            <person name="Favel A."/>
            <person name="Norest M."/>
            <person name="Lesage-Meessen L."/>
            <person name="Balint B."/>
            <person name="Merenyi Z."/>
            <person name="de Eugenio L."/>
            <person name="Morin E."/>
            <person name="Martinez A.T."/>
            <person name="Baldrian P."/>
            <person name="Stursova M."/>
            <person name="Martinez M.J."/>
            <person name="Novotny C."/>
            <person name="Magnuson J.K."/>
            <person name="Spatafora J.W."/>
            <person name="Maurice S."/>
            <person name="Pangilinan J."/>
            <person name="Andreopoulos W."/>
            <person name="LaButti K."/>
            <person name="Hundley H."/>
            <person name="Na H."/>
            <person name="Kuo A."/>
            <person name="Barry K."/>
            <person name="Lipzen A."/>
            <person name="Henrissat B."/>
            <person name="Riley R."/>
            <person name="Ahrendt S."/>
            <person name="Nagy L.G."/>
            <person name="Grigoriev I.V."/>
            <person name="Martin F."/>
            <person name="Rosso M.N."/>
        </authorList>
    </citation>
    <scope>NUCLEOTIDE SEQUENCE [LARGE SCALE GENOMIC DNA]</scope>
    <source>
        <strain evidence="3 4">CIRM-BRFM 1785</strain>
    </source>
</reference>
<dbReference type="Proteomes" id="UP000814176">
    <property type="component" value="Unassembled WGS sequence"/>
</dbReference>
<protein>
    <recommendedName>
        <fullName evidence="5">Adhesin domain-containing protein</fullName>
    </recommendedName>
</protein>
<feature type="region of interest" description="Disordered" evidence="1">
    <location>
        <begin position="1"/>
        <end position="26"/>
    </location>
</feature>
<accession>A0ABQ8KNR7</accession>
<proteinExistence type="predicted"/>
<dbReference type="RefSeq" id="XP_047781679.1">
    <property type="nucleotide sequence ID" value="XM_047918772.1"/>
</dbReference>
<keyword evidence="2" id="KW-0472">Membrane</keyword>
<evidence type="ECO:0000256" key="1">
    <source>
        <dbReference type="SAM" id="MobiDB-lite"/>
    </source>
</evidence>
<evidence type="ECO:0000313" key="3">
    <source>
        <dbReference type="EMBL" id="KAH9840029.1"/>
    </source>
</evidence>
<gene>
    <name evidence="3" type="ORF">C8Q71DRAFT_474289</name>
</gene>
<keyword evidence="2" id="KW-1133">Transmembrane helix</keyword>
<evidence type="ECO:0008006" key="5">
    <source>
        <dbReference type="Google" id="ProtNLM"/>
    </source>
</evidence>